<organism evidence="1 2">
    <name type="scientific">Smallanthus sonchifolius</name>
    <dbReference type="NCBI Taxonomy" id="185202"/>
    <lineage>
        <taxon>Eukaryota</taxon>
        <taxon>Viridiplantae</taxon>
        <taxon>Streptophyta</taxon>
        <taxon>Embryophyta</taxon>
        <taxon>Tracheophyta</taxon>
        <taxon>Spermatophyta</taxon>
        <taxon>Magnoliopsida</taxon>
        <taxon>eudicotyledons</taxon>
        <taxon>Gunneridae</taxon>
        <taxon>Pentapetalae</taxon>
        <taxon>asterids</taxon>
        <taxon>campanulids</taxon>
        <taxon>Asterales</taxon>
        <taxon>Asteraceae</taxon>
        <taxon>Asteroideae</taxon>
        <taxon>Heliantheae alliance</taxon>
        <taxon>Millerieae</taxon>
        <taxon>Smallanthus</taxon>
    </lineage>
</organism>
<evidence type="ECO:0000313" key="1">
    <source>
        <dbReference type="EMBL" id="KAI3742400.1"/>
    </source>
</evidence>
<comment type="caution">
    <text evidence="1">The sequence shown here is derived from an EMBL/GenBank/DDBJ whole genome shotgun (WGS) entry which is preliminary data.</text>
</comment>
<reference evidence="1 2" key="2">
    <citation type="journal article" date="2022" name="Mol. Ecol. Resour.">
        <title>The genomes of chicory, endive, great burdock and yacon provide insights into Asteraceae paleo-polyploidization history and plant inulin production.</title>
        <authorList>
            <person name="Fan W."/>
            <person name="Wang S."/>
            <person name="Wang H."/>
            <person name="Wang A."/>
            <person name="Jiang F."/>
            <person name="Liu H."/>
            <person name="Zhao H."/>
            <person name="Xu D."/>
            <person name="Zhang Y."/>
        </authorList>
    </citation>
    <scope>NUCLEOTIDE SEQUENCE [LARGE SCALE GENOMIC DNA]</scope>
    <source>
        <strain evidence="2">cv. Yunnan</strain>
        <tissue evidence="1">Leaves</tissue>
    </source>
</reference>
<dbReference type="EMBL" id="CM042037">
    <property type="protein sequence ID" value="KAI3742400.1"/>
    <property type="molecule type" value="Genomic_DNA"/>
</dbReference>
<proteinExistence type="predicted"/>
<gene>
    <name evidence="1" type="ORF">L1987_60081</name>
</gene>
<dbReference type="Proteomes" id="UP001056120">
    <property type="component" value="Linkage Group LG20"/>
</dbReference>
<sequence>MERAEDSDGDDRPKPNSLADKIKKIDVPIKGILKKPIILSDSRISSNQSVIGKETNFWEEDNIQNLNHKDLSKPDNCPKKVRDELKVNKGKGKHQVDDNGFTMVGNKKKANKKGVVIKEKPKFEYRPVSKQNNNPIDRPKPSNIQPTVKLGNPFSCLGSSSGSRENDESDYDEVIEVNEETSLFMKNGNTNTGASTPAETVSNV</sequence>
<accession>A0ACB9D7H4</accession>
<protein>
    <submittedName>
        <fullName evidence="1">Uncharacterized protein</fullName>
    </submittedName>
</protein>
<keyword evidence="2" id="KW-1185">Reference proteome</keyword>
<name>A0ACB9D7H4_9ASTR</name>
<evidence type="ECO:0000313" key="2">
    <source>
        <dbReference type="Proteomes" id="UP001056120"/>
    </source>
</evidence>
<reference evidence="2" key="1">
    <citation type="journal article" date="2022" name="Mol. Ecol. Resour.">
        <title>The genomes of chicory, endive, great burdock and yacon provide insights into Asteraceae palaeo-polyploidization history and plant inulin production.</title>
        <authorList>
            <person name="Fan W."/>
            <person name="Wang S."/>
            <person name="Wang H."/>
            <person name="Wang A."/>
            <person name="Jiang F."/>
            <person name="Liu H."/>
            <person name="Zhao H."/>
            <person name="Xu D."/>
            <person name="Zhang Y."/>
        </authorList>
    </citation>
    <scope>NUCLEOTIDE SEQUENCE [LARGE SCALE GENOMIC DNA]</scope>
    <source>
        <strain evidence="2">cv. Yunnan</strain>
    </source>
</reference>